<feature type="compositionally biased region" description="Basic residues" evidence="1">
    <location>
        <begin position="238"/>
        <end position="266"/>
    </location>
</feature>
<feature type="region of interest" description="Disordered" evidence="1">
    <location>
        <begin position="233"/>
        <end position="303"/>
    </location>
</feature>
<evidence type="ECO:0000313" key="3">
    <source>
        <dbReference type="EMBL" id="KAL3770193.1"/>
    </source>
</evidence>
<accession>A0ABD3N268</accession>
<keyword evidence="2" id="KW-1133">Transmembrane helix</keyword>
<keyword evidence="2" id="KW-0812">Transmembrane</keyword>
<dbReference type="EMBL" id="JALLBG020000044">
    <property type="protein sequence ID" value="KAL3770193.1"/>
    <property type="molecule type" value="Genomic_DNA"/>
</dbReference>
<feature type="transmembrane region" description="Helical" evidence="2">
    <location>
        <begin position="12"/>
        <end position="35"/>
    </location>
</feature>
<comment type="caution">
    <text evidence="3">The sequence shown here is derived from an EMBL/GenBank/DDBJ whole genome shotgun (WGS) entry which is preliminary data.</text>
</comment>
<evidence type="ECO:0000256" key="1">
    <source>
        <dbReference type="SAM" id="MobiDB-lite"/>
    </source>
</evidence>
<reference evidence="3 4" key="1">
    <citation type="submission" date="2024-10" db="EMBL/GenBank/DDBJ databases">
        <title>Updated reference genomes for cyclostephanoid diatoms.</title>
        <authorList>
            <person name="Roberts W.R."/>
            <person name="Alverson A.J."/>
        </authorList>
    </citation>
    <scope>NUCLEOTIDE SEQUENCE [LARGE SCALE GENOMIC DNA]</scope>
    <source>
        <strain evidence="3 4">AJA232-27</strain>
    </source>
</reference>
<keyword evidence="4" id="KW-1185">Reference proteome</keyword>
<evidence type="ECO:0008006" key="5">
    <source>
        <dbReference type="Google" id="ProtNLM"/>
    </source>
</evidence>
<sequence length="571" mass="63442">MPSYRYFRCQIIILLIPLLLFVSGVFITVDAFLAAPIRFVGSSINTCLPAKRPSSDTSSVPDITRRMLSITKNPNVAFVIDLENVRGKTSFELDHDDLLDRLMVWTSLRNFAKGRTMVVVDHGRRSSAHLLHGHVNHHHRDEITDAKKPDDNASMCISFAGPRVKADDIIARDVKWLLSSPESTIQHIVLITADQNLTYRCRNAVRMAGRNRSSVPFSIDSVAHNSILRSFLDDSKRSNGRRRGRVKQAKEGGRKKKSRAARKLQTSKHGGVMEEEDEADDKEGEEEEGAEQDEDGNEIDTNVTDTTINITSVAIDEHQPNNLPIPTIEVISPQRFLEDLGQSLHEWLQREKGKYASSVAAVEYTADDDATTISSSENNNTPVHSSQSLFQLRQKILALENSLRSTCTLHKRKGLTGELRKCKEEWKAAVTSIVAKSDAIDWTEFGGDKHALLASLACTFSSATLMPKSDSDGNATTPSALSSSTAWERLATREQDKLLMATRQENTGDRVVLAERLRKQLLVSVSRYDDEHTPNQSEEQELIVGGADTTSTTTLAKVYAEYINGMLTGPD</sequence>
<keyword evidence="2" id="KW-0472">Membrane</keyword>
<gene>
    <name evidence="3" type="ORF">ACHAWU_009133</name>
</gene>
<organism evidence="3 4">
    <name type="scientific">Discostella pseudostelligera</name>
    <dbReference type="NCBI Taxonomy" id="259834"/>
    <lineage>
        <taxon>Eukaryota</taxon>
        <taxon>Sar</taxon>
        <taxon>Stramenopiles</taxon>
        <taxon>Ochrophyta</taxon>
        <taxon>Bacillariophyta</taxon>
        <taxon>Coscinodiscophyceae</taxon>
        <taxon>Thalassiosirophycidae</taxon>
        <taxon>Stephanodiscales</taxon>
        <taxon>Stephanodiscaceae</taxon>
        <taxon>Discostella</taxon>
    </lineage>
</organism>
<evidence type="ECO:0000256" key="2">
    <source>
        <dbReference type="SAM" id="Phobius"/>
    </source>
</evidence>
<evidence type="ECO:0000313" key="4">
    <source>
        <dbReference type="Proteomes" id="UP001530293"/>
    </source>
</evidence>
<proteinExistence type="predicted"/>
<protein>
    <recommendedName>
        <fullName evidence="5">Transmembrane protein</fullName>
    </recommendedName>
</protein>
<dbReference type="Proteomes" id="UP001530293">
    <property type="component" value="Unassembled WGS sequence"/>
</dbReference>
<name>A0ABD3N268_9STRA</name>
<feature type="compositionally biased region" description="Acidic residues" evidence="1">
    <location>
        <begin position="273"/>
        <end position="298"/>
    </location>
</feature>
<dbReference type="AlphaFoldDB" id="A0ABD3N268"/>